<gene>
    <name evidence="2" type="primary">cutA</name>
    <name evidence="2" type="ORF">ACFFJ6_00400</name>
</gene>
<protein>
    <submittedName>
        <fullName evidence="2">Divalent-cation tolerance protein CutA</fullName>
    </submittedName>
</protein>
<keyword evidence="3" id="KW-1185">Reference proteome</keyword>
<organism evidence="2 3">
    <name type="scientific">Rhodopseudomonas telluris</name>
    <dbReference type="NCBI Taxonomy" id="644215"/>
    <lineage>
        <taxon>Bacteria</taxon>
        <taxon>Pseudomonadati</taxon>
        <taxon>Pseudomonadota</taxon>
        <taxon>Alphaproteobacteria</taxon>
        <taxon>Hyphomicrobiales</taxon>
        <taxon>Nitrobacteraceae</taxon>
        <taxon>Rhodopseudomonas</taxon>
    </lineage>
</organism>
<evidence type="ECO:0000313" key="3">
    <source>
        <dbReference type="Proteomes" id="UP001589775"/>
    </source>
</evidence>
<reference evidence="2 3" key="1">
    <citation type="submission" date="2024-09" db="EMBL/GenBank/DDBJ databases">
        <authorList>
            <person name="Sun Q."/>
            <person name="Mori K."/>
        </authorList>
    </citation>
    <scope>NUCLEOTIDE SEQUENCE [LARGE SCALE GENOMIC DNA]</scope>
    <source>
        <strain evidence="2 3">KCTC 23279</strain>
    </source>
</reference>
<dbReference type="InterPro" id="IPR011322">
    <property type="entry name" value="N-reg_PII-like_a/b"/>
</dbReference>
<comment type="similarity">
    <text evidence="1">Belongs to the CutA family.</text>
</comment>
<dbReference type="RefSeq" id="WP_378383203.1">
    <property type="nucleotide sequence ID" value="NZ_JBHLWM010000001.1"/>
</dbReference>
<dbReference type="Gene3D" id="3.30.70.120">
    <property type="match status" value="1"/>
</dbReference>
<proteinExistence type="inferred from homology"/>
<dbReference type="EMBL" id="JBHLWM010000001">
    <property type="protein sequence ID" value="MFC0238899.1"/>
    <property type="molecule type" value="Genomic_DNA"/>
</dbReference>
<evidence type="ECO:0000313" key="2">
    <source>
        <dbReference type="EMBL" id="MFC0238899.1"/>
    </source>
</evidence>
<dbReference type="Proteomes" id="UP001589775">
    <property type="component" value="Unassembled WGS sequence"/>
</dbReference>
<dbReference type="InterPro" id="IPR004323">
    <property type="entry name" value="Ion_tolerance_CutA"/>
</dbReference>
<dbReference type="InterPro" id="IPR015867">
    <property type="entry name" value="N-reg_PII/ATP_PRibTrfase_C"/>
</dbReference>
<dbReference type="PANTHER" id="PTHR23419:SF8">
    <property type="entry name" value="FI09726P"/>
    <property type="match status" value="1"/>
</dbReference>
<dbReference type="PANTHER" id="PTHR23419">
    <property type="entry name" value="DIVALENT CATION TOLERANCE CUTA-RELATED"/>
    <property type="match status" value="1"/>
</dbReference>
<name>A0ABV6EL05_9BRAD</name>
<comment type="caution">
    <text evidence="2">The sequence shown here is derived from an EMBL/GenBank/DDBJ whole genome shotgun (WGS) entry which is preliminary data.</text>
</comment>
<accession>A0ABV6EL05</accession>
<dbReference type="Pfam" id="PF03091">
    <property type="entry name" value="CutA1"/>
    <property type="match status" value="1"/>
</dbReference>
<sequence>MDQADACVVMVTAPNKEEAERLAIATLEARHAACVQIQAITSHYWWDGKITSEGEQLLLFKTVPEKFAALRDLIVSLHSYDTPEIIQLPVTAGADKYLGWLRQEVAAK</sequence>
<evidence type="ECO:0000256" key="1">
    <source>
        <dbReference type="ARBA" id="ARBA00010169"/>
    </source>
</evidence>
<dbReference type="SUPFAM" id="SSF54913">
    <property type="entry name" value="GlnB-like"/>
    <property type="match status" value="1"/>
</dbReference>